<proteinExistence type="predicted"/>
<organism evidence="1 2">
    <name type="scientific">Polarella glacialis</name>
    <name type="common">Dinoflagellate</name>
    <dbReference type="NCBI Taxonomy" id="89957"/>
    <lineage>
        <taxon>Eukaryota</taxon>
        <taxon>Sar</taxon>
        <taxon>Alveolata</taxon>
        <taxon>Dinophyceae</taxon>
        <taxon>Suessiales</taxon>
        <taxon>Suessiaceae</taxon>
        <taxon>Polarella</taxon>
    </lineage>
</organism>
<dbReference type="PANTHER" id="PTHR11183">
    <property type="entry name" value="GLYCOGENIN SUBFAMILY MEMBER"/>
    <property type="match status" value="1"/>
</dbReference>
<sequence>MWQRLSPRVAAAACVAAVATVVLIVASAGPVAAVASHATGWLQAWDFDWAQGGTMFVPPASKRQPSTHQLPPLPAPVGFAVGSPSEVFVALLMGQSYLPGLKALAASLLDHNASQPLVVMTTDLPSPELLRLSKCLRFQVQWVPAIANPYVARIPQWTWVMSKLSVFRLKVRRAVYLDLDTILLRNIDELFAGSAFNAVADPGYHVANFNSGLMVTSPSEEVYQDMIAKLYADAASLSGEGIDSGDQGFLNWYFGDTWRPETALPGRYNTLLCEEITCNETLAGREIDQTDYTQMNKMLRSSSAYGKLLSEMEASVKDGTADTLVEVFPQRELFGCGCHLWRPNKDPFSSVDDLSVLHMTSAVKPWDLPTMSTEFLQTTSAPVGYLLWRKSFESANERCAAFHGKQVAHHIV</sequence>
<accession>A0A813EHY2</accession>
<dbReference type="Gene3D" id="3.90.550.10">
    <property type="entry name" value="Spore Coat Polysaccharide Biosynthesis Protein SpsA, Chain A"/>
    <property type="match status" value="1"/>
</dbReference>
<protein>
    <recommendedName>
        <fullName evidence="3">Hexosyltransferase</fullName>
    </recommendedName>
</protein>
<reference evidence="1" key="1">
    <citation type="submission" date="2021-02" db="EMBL/GenBank/DDBJ databases">
        <authorList>
            <person name="Dougan E. K."/>
            <person name="Rhodes N."/>
            <person name="Thang M."/>
            <person name="Chan C."/>
        </authorList>
    </citation>
    <scope>NUCLEOTIDE SEQUENCE</scope>
</reference>
<dbReference type="OrthoDB" id="2014201at2759"/>
<comment type="caution">
    <text evidence="1">The sequence shown here is derived from an EMBL/GenBank/DDBJ whole genome shotgun (WGS) entry which is preliminary data.</text>
</comment>
<dbReference type="InterPro" id="IPR050587">
    <property type="entry name" value="GNT1/Glycosyltrans_8"/>
</dbReference>
<dbReference type="Proteomes" id="UP000654075">
    <property type="component" value="Unassembled WGS sequence"/>
</dbReference>
<dbReference type="AlphaFoldDB" id="A0A813EHY2"/>
<dbReference type="EMBL" id="CAJNNV010013459">
    <property type="protein sequence ID" value="CAE8601714.1"/>
    <property type="molecule type" value="Genomic_DNA"/>
</dbReference>
<evidence type="ECO:0000313" key="1">
    <source>
        <dbReference type="EMBL" id="CAE8601714.1"/>
    </source>
</evidence>
<evidence type="ECO:0008006" key="3">
    <source>
        <dbReference type="Google" id="ProtNLM"/>
    </source>
</evidence>
<dbReference type="SUPFAM" id="SSF53448">
    <property type="entry name" value="Nucleotide-diphospho-sugar transferases"/>
    <property type="match status" value="1"/>
</dbReference>
<dbReference type="InterPro" id="IPR029044">
    <property type="entry name" value="Nucleotide-diphossugar_trans"/>
</dbReference>
<keyword evidence="2" id="KW-1185">Reference proteome</keyword>
<evidence type="ECO:0000313" key="2">
    <source>
        <dbReference type="Proteomes" id="UP000654075"/>
    </source>
</evidence>
<gene>
    <name evidence="1" type="ORF">PGLA1383_LOCUS19998</name>
</gene>
<name>A0A813EHY2_POLGL</name>